<evidence type="ECO:0000313" key="1">
    <source>
        <dbReference type="EMBL" id="KAJ8673955.1"/>
    </source>
</evidence>
<evidence type="ECO:0000313" key="2">
    <source>
        <dbReference type="Proteomes" id="UP001239111"/>
    </source>
</evidence>
<comment type="caution">
    <text evidence="1">The sequence shown here is derived from an EMBL/GenBank/DDBJ whole genome shotgun (WGS) entry which is preliminary data.</text>
</comment>
<gene>
    <name evidence="1" type="ORF">QAD02_005217</name>
</gene>
<dbReference type="Proteomes" id="UP001239111">
    <property type="component" value="Chromosome 3"/>
</dbReference>
<sequence length="380" mass="43285">MSKLGSLSDGSLSTMSIQRNVSNKKSALHPVKSKLAAIQKDSDLNIFGGDRRRVETFASSASSFPGQQVRPNLIAGRADSGRDEFELGAYGYGKSSVKLLYVHRENALRHEIREYEIDVHLRLTTQRDYLEGDNRDIIATDSQKNTVYLLAKKHGVKSPEEFGILLCSHFLYQYRHVEEVNINVEEYPWSRHQVDGRPHNHAFVFTPTATRYCQVMQLRNESPRIRGGLKNLRVLKTTQSSFTDFIQDDYRTLPDANDRIFSTIVTASWDFSTASGVDFDRVWHMVKDCILEKFAGPPETGIYSPSVQNTLYLTEKSILSRVSQISSIEMKMPNKHYFDVDLSKFSKLVSTENKEVYLPVDKPSGIIYAQLNRKSITSRL</sequence>
<reference evidence="1" key="1">
    <citation type="submission" date="2023-04" db="EMBL/GenBank/DDBJ databases">
        <title>A chromosome-level genome assembly of the parasitoid wasp Eretmocerus hayati.</title>
        <authorList>
            <person name="Zhong Y."/>
            <person name="Liu S."/>
            <person name="Liu Y."/>
        </authorList>
    </citation>
    <scope>NUCLEOTIDE SEQUENCE</scope>
    <source>
        <strain evidence="1">ZJU_SS_LIU_2023</strain>
    </source>
</reference>
<protein>
    <submittedName>
        <fullName evidence="1">Uncharacterized protein</fullName>
    </submittedName>
</protein>
<name>A0ACC2NRX3_9HYME</name>
<dbReference type="EMBL" id="CM056743">
    <property type="protein sequence ID" value="KAJ8673955.1"/>
    <property type="molecule type" value="Genomic_DNA"/>
</dbReference>
<organism evidence="1 2">
    <name type="scientific">Eretmocerus hayati</name>
    <dbReference type="NCBI Taxonomy" id="131215"/>
    <lineage>
        <taxon>Eukaryota</taxon>
        <taxon>Metazoa</taxon>
        <taxon>Ecdysozoa</taxon>
        <taxon>Arthropoda</taxon>
        <taxon>Hexapoda</taxon>
        <taxon>Insecta</taxon>
        <taxon>Pterygota</taxon>
        <taxon>Neoptera</taxon>
        <taxon>Endopterygota</taxon>
        <taxon>Hymenoptera</taxon>
        <taxon>Apocrita</taxon>
        <taxon>Proctotrupomorpha</taxon>
        <taxon>Chalcidoidea</taxon>
        <taxon>Aphelinidae</taxon>
        <taxon>Aphelininae</taxon>
        <taxon>Eretmocerus</taxon>
    </lineage>
</organism>
<proteinExistence type="predicted"/>
<keyword evidence="2" id="KW-1185">Reference proteome</keyword>
<accession>A0ACC2NRX3</accession>